<dbReference type="Proteomes" id="UP000177097">
    <property type="component" value="Unassembled WGS sequence"/>
</dbReference>
<dbReference type="AlphaFoldDB" id="A0A1F7TX67"/>
<evidence type="ECO:0000313" key="2">
    <source>
        <dbReference type="Proteomes" id="UP000177097"/>
    </source>
</evidence>
<accession>A0A1F7TX67</accession>
<evidence type="ECO:0000313" key="1">
    <source>
        <dbReference type="EMBL" id="OGL70619.1"/>
    </source>
</evidence>
<name>A0A1F7TX67_9BACT</name>
<organism evidence="1 2">
    <name type="scientific">Candidatus Uhrbacteria bacterium RIFCSPHIGHO2_02_FULL_53_13</name>
    <dbReference type="NCBI Taxonomy" id="1802389"/>
    <lineage>
        <taxon>Bacteria</taxon>
        <taxon>Candidatus Uhriibacteriota</taxon>
    </lineage>
</organism>
<proteinExistence type="predicted"/>
<gene>
    <name evidence="1" type="ORF">A3C17_03405</name>
</gene>
<reference evidence="1 2" key="1">
    <citation type="journal article" date="2016" name="Nat. Commun.">
        <title>Thousands of microbial genomes shed light on interconnected biogeochemical processes in an aquifer system.</title>
        <authorList>
            <person name="Anantharaman K."/>
            <person name="Brown C.T."/>
            <person name="Hug L.A."/>
            <person name="Sharon I."/>
            <person name="Castelle C.J."/>
            <person name="Probst A.J."/>
            <person name="Thomas B.C."/>
            <person name="Singh A."/>
            <person name="Wilkins M.J."/>
            <person name="Karaoz U."/>
            <person name="Brodie E.L."/>
            <person name="Williams K.H."/>
            <person name="Hubbard S.S."/>
            <person name="Banfield J.F."/>
        </authorList>
    </citation>
    <scope>NUCLEOTIDE SEQUENCE [LARGE SCALE GENOMIC DNA]</scope>
</reference>
<dbReference type="EMBL" id="MGDX01000028">
    <property type="protein sequence ID" value="OGL70619.1"/>
    <property type="molecule type" value="Genomic_DNA"/>
</dbReference>
<sequence>MGTIYFFPSSAVIYNDKVIPIILELARQGNRVHTIFLDFQAYHHLGKGGSYGHWLRELTDCRALITKQRWNFFDKVWFVLRYARLVLEMRWLKGYLAFFDGKGASSFGKRLSRTAKQRGTSFIFSAWYMDPWQGYDWEKILENDAFCRKLKGKSSSEFQENKKKVVEIYDCDRVFLYHQDVCGHEEHLKHIPSCVVPHPKLQPWWGAFLDEYPPVFGHPVLDRAKEYIAVFLTHQGNYLFREDSDLDVLVHEIISSVRQIFPDMPIVMKPKQTALFQKKWFEEFRKSIDDLNVLFVDAPVSVLAQRARAGIMTGHSTAQFEFMIGDAPWIEYCRYSDFWKEVYPQRTYTTAFGGSLAETPEELECLLRKVEKGVLKTDQRAFRKQMDFYEQNISFDFFAAKKNI</sequence>
<dbReference type="STRING" id="1802389.A3C17_03405"/>
<comment type="caution">
    <text evidence="1">The sequence shown here is derived from an EMBL/GenBank/DDBJ whole genome shotgun (WGS) entry which is preliminary data.</text>
</comment>
<protein>
    <submittedName>
        <fullName evidence="1">Uncharacterized protein</fullName>
    </submittedName>
</protein>